<dbReference type="InterPro" id="IPR001873">
    <property type="entry name" value="ENaC"/>
</dbReference>
<evidence type="ECO:0000256" key="3">
    <source>
        <dbReference type="ARBA" id="ARBA00022448"/>
    </source>
</evidence>
<dbReference type="PROSITE" id="PS01206">
    <property type="entry name" value="ASC"/>
    <property type="match status" value="1"/>
</dbReference>
<evidence type="ECO:0000256" key="4">
    <source>
        <dbReference type="ARBA" id="ARBA00022461"/>
    </source>
</evidence>
<dbReference type="InterPro" id="IPR020903">
    <property type="entry name" value="ENaC_CS"/>
</dbReference>
<comment type="subcellular location">
    <subcellularLocation>
        <location evidence="1">Membrane</location>
        <topology evidence="1">Multi-pass membrane protein</topology>
    </subcellularLocation>
</comment>
<accession>A0A914XKG2</accession>
<organism evidence="15 16">
    <name type="scientific">Plectus sambesii</name>
    <dbReference type="NCBI Taxonomy" id="2011161"/>
    <lineage>
        <taxon>Eukaryota</taxon>
        <taxon>Metazoa</taxon>
        <taxon>Ecdysozoa</taxon>
        <taxon>Nematoda</taxon>
        <taxon>Chromadorea</taxon>
        <taxon>Plectida</taxon>
        <taxon>Plectina</taxon>
        <taxon>Plectoidea</taxon>
        <taxon>Plectidae</taxon>
        <taxon>Plectus</taxon>
    </lineage>
</organism>
<evidence type="ECO:0000313" key="15">
    <source>
        <dbReference type="Proteomes" id="UP000887566"/>
    </source>
</evidence>
<feature type="transmembrane region" description="Helical" evidence="14">
    <location>
        <begin position="338"/>
        <end position="364"/>
    </location>
</feature>
<dbReference type="PANTHER" id="PTHR11690">
    <property type="entry name" value="AMILORIDE-SENSITIVE SODIUM CHANNEL-RELATED"/>
    <property type="match status" value="1"/>
</dbReference>
<dbReference type="GO" id="GO:0015280">
    <property type="term" value="F:ligand-gated sodium channel activity"/>
    <property type="evidence" value="ECO:0007669"/>
    <property type="project" value="TreeGrafter"/>
</dbReference>
<comment type="similarity">
    <text evidence="2 13">Belongs to the amiloride-sensitive sodium channel (TC 1.A.6) family.</text>
</comment>
<keyword evidence="4 13" id="KW-0894">Sodium channel</keyword>
<keyword evidence="8 13" id="KW-0406">Ion transport</keyword>
<evidence type="ECO:0000256" key="7">
    <source>
        <dbReference type="ARBA" id="ARBA00023053"/>
    </source>
</evidence>
<evidence type="ECO:0000256" key="6">
    <source>
        <dbReference type="ARBA" id="ARBA00022989"/>
    </source>
</evidence>
<keyword evidence="3 13" id="KW-0813">Transport</keyword>
<keyword evidence="10" id="KW-0325">Glycoprotein</keyword>
<keyword evidence="15" id="KW-1185">Reference proteome</keyword>
<evidence type="ECO:0000256" key="12">
    <source>
        <dbReference type="ARBA" id="ARBA00023303"/>
    </source>
</evidence>
<dbReference type="AlphaFoldDB" id="A0A914XKG2"/>
<reference evidence="16" key="1">
    <citation type="submission" date="2022-11" db="UniProtKB">
        <authorList>
            <consortium name="WormBaseParasite"/>
        </authorList>
    </citation>
    <scope>IDENTIFICATION</scope>
</reference>
<dbReference type="Proteomes" id="UP000887566">
    <property type="component" value="Unplaced"/>
</dbReference>
<dbReference type="Gene3D" id="2.60.470.10">
    <property type="entry name" value="Acid-sensing ion channels like domains"/>
    <property type="match status" value="1"/>
</dbReference>
<evidence type="ECO:0000256" key="2">
    <source>
        <dbReference type="ARBA" id="ARBA00007193"/>
    </source>
</evidence>
<sequence length="419" mass="47432">MWEISGSKIPDVNSPYREDFLAQLAELGYANMTDEVAITIKTKENLILTMAGLPRQRRIALSYGKAEFIKMCSFNGQQCDIIEDFKLHVDSTFGNCYTFNANRAKPLVSSRAGPSYGLRLMAFVNASDYLPTTEAAGVRIAIHERDEFPFPDTFGYSAPTGFVSSFGLSLRKVNRLSVPYAECVPMDAPLPESYIFRDYKYETEGCTKSCYQQIIAHECGCSDPRFPTVNGSKFCDILKESQKNCLYRQGDRFSRDYRCKCTHPCVQEVYSTTYSAARWPSGSFQVGNCDKGAQECIAYYGQNAVMLEVYYEQMSFEVLTETEAYLMVNLISDCGGQLGLWMGFSVITMIEVIVLIFDLITLYCRRRAIVKSEKALQTLDDPSDAKTTQPNDRKRRSLPLIYADNKDNNYLQLPTNDFL</sequence>
<dbReference type="FunFam" id="1.10.287.770:FF:000001">
    <property type="entry name" value="Acid-sensing ion channel subunit 1"/>
    <property type="match status" value="1"/>
</dbReference>
<evidence type="ECO:0000256" key="1">
    <source>
        <dbReference type="ARBA" id="ARBA00004141"/>
    </source>
</evidence>
<dbReference type="WBParaSite" id="PSAMB.scaffold9176size5260.g32199.t1">
    <property type="protein sequence ID" value="PSAMB.scaffold9176size5260.g32199.t1"/>
    <property type="gene ID" value="PSAMB.scaffold9176size5260.g32199"/>
</dbReference>
<name>A0A914XKG2_9BILA</name>
<dbReference type="Pfam" id="PF00858">
    <property type="entry name" value="ASC"/>
    <property type="match status" value="1"/>
</dbReference>
<protein>
    <submittedName>
        <fullName evidence="16">Amiloride-sensitive sodium channel</fullName>
    </submittedName>
</protein>
<evidence type="ECO:0000256" key="9">
    <source>
        <dbReference type="ARBA" id="ARBA00023136"/>
    </source>
</evidence>
<evidence type="ECO:0000313" key="16">
    <source>
        <dbReference type="WBParaSite" id="PSAMB.scaffold9176size5260.g32199.t1"/>
    </source>
</evidence>
<dbReference type="GO" id="GO:0005886">
    <property type="term" value="C:plasma membrane"/>
    <property type="evidence" value="ECO:0007669"/>
    <property type="project" value="TreeGrafter"/>
</dbReference>
<evidence type="ECO:0000256" key="8">
    <source>
        <dbReference type="ARBA" id="ARBA00023065"/>
    </source>
</evidence>
<evidence type="ECO:0000256" key="11">
    <source>
        <dbReference type="ARBA" id="ARBA00023201"/>
    </source>
</evidence>
<keyword evidence="6 14" id="KW-1133">Transmembrane helix</keyword>
<evidence type="ECO:0000256" key="10">
    <source>
        <dbReference type="ARBA" id="ARBA00023180"/>
    </source>
</evidence>
<proteinExistence type="inferred from homology"/>
<dbReference type="PANTHER" id="PTHR11690:SF248">
    <property type="entry name" value="PICKPOCKET 17, ISOFORM A"/>
    <property type="match status" value="1"/>
</dbReference>
<keyword evidence="7" id="KW-0915">Sodium</keyword>
<evidence type="ECO:0000256" key="5">
    <source>
        <dbReference type="ARBA" id="ARBA00022692"/>
    </source>
</evidence>
<keyword evidence="5 13" id="KW-0812">Transmembrane</keyword>
<keyword evidence="11 13" id="KW-0739">Sodium transport</keyword>
<keyword evidence="9 14" id="KW-0472">Membrane</keyword>
<keyword evidence="12 13" id="KW-0407">Ion channel</keyword>
<dbReference type="Gene3D" id="1.10.287.770">
    <property type="entry name" value="YojJ-like"/>
    <property type="match status" value="1"/>
</dbReference>
<dbReference type="PRINTS" id="PR01078">
    <property type="entry name" value="AMINACHANNEL"/>
</dbReference>
<evidence type="ECO:0000256" key="13">
    <source>
        <dbReference type="RuleBase" id="RU000679"/>
    </source>
</evidence>
<evidence type="ECO:0000256" key="14">
    <source>
        <dbReference type="SAM" id="Phobius"/>
    </source>
</evidence>